<dbReference type="Pfam" id="PF00241">
    <property type="entry name" value="Cofilin_ADF"/>
    <property type="match status" value="1"/>
</dbReference>
<dbReference type="SUPFAM" id="SSF55753">
    <property type="entry name" value="Actin depolymerizing proteins"/>
    <property type="match status" value="1"/>
</dbReference>
<dbReference type="PANTHER" id="PTHR11913">
    <property type="entry name" value="COFILIN-RELATED"/>
    <property type="match status" value="1"/>
</dbReference>
<dbReference type="InterPro" id="IPR002108">
    <property type="entry name" value="ADF-H"/>
</dbReference>
<dbReference type="Gene3D" id="3.40.20.10">
    <property type="entry name" value="Severin"/>
    <property type="match status" value="1"/>
</dbReference>
<dbReference type="STRING" id="109264.A0A1F8A2Z7"/>
<protein>
    <recommendedName>
        <fullName evidence="3">Cofilin</fullName>
    </recommendedName>
    <alternativeName>
        <fullName evidence="5">Actin-depolymerizing factor 1</fullName>
    </alternativeName>
</protein>
<reference evidence="7 8" key="1">
    <citation type="journal article" date="2016" name="Genome Biol. Evol.">
        <title>Draft genome sequence of an aflatoxigenic Aspergillus species, A. bombycis.</title>
        <authorList>
            <person name="Moore G.G."/>
            <person name="Mack B.M."/>
            <person name="Beltz S.B."/>
            <person name="Gilbert M.K."/>
        </authorList>
    </citation>
    <scope>NUCLEOTIDE SEQUENCE [LARGE SCALE GENOMIC DNA]</scope>
    <source>
        <strain evidence="8">NRRL 26010</strain>
    </source>
</reference>
<evidence type="ECO:0000256" key="5">
    <source>
        <dbReference type="ARBA" id="ARBA00032427"/>
    </source>
</evidence>
<dbReference type="GO" id="GO:0003779">
    <property type="term" value="F:actin binding"/>
    <property type="evidence" value="ECO:0007669"/>
    <property type="project" value="UniProtKB-KW"/>
</dbReference>
<keyword evidence="4" id="KW-0009">Actin-binding</keyword>
<dbReference type="InterPro" id="IPR029006">
    <property type="entry name" value="ADF-H/Gelsolin-like_dom_sf"/>
</dbReference>
<feature type="domain" description="ADF-H" evidence="6">
    <location>
        <begin position="9"/>
        <end position="142"/>
    </location>
</feature>
<dbReference type="InterPro" id="IPR017904">
    <property type="entry name" value="ADF/Cofilin"/>
</dbReference>
<dbReference type="EMBL" id="LYCR01000035">
    <property type="protein sequence ID" value="OGM46053.1"/>
    <property type="molecule type" value="Genomic_DNA"/>
</dbReference>
<dbReference type="PROSITE" id="PS51263">
    <property type="entry name" value="ADF_H"/>
    <property type="match status" value="1"/>
</dbReference>
<proteinExistence type="inferred from homology"/>
<dbReference type="GO" id="GO:0015629">
    <property type="term" value="C:actin cytoskeleton"/>
    <property type="evidence" value="ECO:0007669"/>
    <property type="project" value="InterPro"/>
</dbReference>
<evidence type="ECO:0000313" key="8">
    <source>
        <dbReference type="Proteomes" id="UP000179179"/>
    </source>
</evidence>
<dbReference type="GO" id="GO:0016363">
    <property type="term" value="C:nuclear matrix"/>
    <property type="evidence" value="ECO:0007669"/>
    <property type="project" value="UniProtKB-SubCell"/>
</dbReference>
<comment type="subcellular location">
    <subcellularLocation>
        <location evidence="1">Nucleus matrix</location>
    </subcellularLocation>
</comment>
<evidence type="ECO:0000256" key="2">
    <source>
        <dbReference type="ARBA" id="ARBA00006844"/>
    </source>
</evidence>
<keyword evidence="8" id="KW-1185">Reference proteome</keyword>
<comment type="caution">
    <text evidence="7">The sequence shown here is derived from an EMBL/GenBank/DDBJ whole genome shotgun (WGS) entry which is preliminary data.</text>
</comment>
<organism evidence="7 8">
    <name type="scientific">Aspergillus bombycis</name>
    <dbReference type="NCBI Taxonomy" id="109264"/>
    <lineage>
        <taxon>Eukaryota</taxon>
        <taxon>Fungi</taxon>
        <taxon>Dikarya</taxon>
        <taxon>Ascomycota</taxon>
        <taxon>Pezizomycotina</taxon>
        <taxon>Eurotiomycetes</taxon>
        <taxon>Eurotiomycetidae</taxon>
        <taxon>Eurotiales</taxon>
        <taxon>Aspergillaceae</taxon>
        <taxon>Aspergillus</taxon>
    </lineage>
</organism>
<gene>
    <name evidence="7" type="ORF">ABOM_005696</name>
</gene>
<evidence type="ECO:0000256" key="1">
    <source>
        <dbReference type="ARBA" id="ARBA00004109"/>
    </source>
</evidence>
<dbReference type="Proteomes" id="UP000179179">
    <property type="component" value="Unassembled WGS sequence"/>
</dbReference>
<evidence type="ECO:0000256" key="3">
    <source>
        <dbReference type="ARBA" id="ARBA00015630"/>
    </source>
</evidence>
<dbReference type="OrthoDB" id="10249245at2759"/>
<evidence type="ECO:0000313" key="7">
    <source>
        <dbReference type="EMBL" id="OGM46053.1"/>
    </source>
</evidence>
<comment type="similarity">
    <text evidence="2">Belongs to the actin-binding proteins ADF family.</text>
</comment>
<evidence type="ECO:0000256" key="4">
    <source>
        <dbReference type="ARBA" id="ARBA00023203"/>
    </source>
</evidence>
<evidence type="ECO:0000259" key="6">
    <source>
        <dbReference type="PROSITE" id="PS51263"/>
    </source>
</evidence>
<sequence length="145" mass="16047">GLDADISQASGIGLSSEALGDFQELKLKKSYRYILYGLNSARTEIVVLKTSTAEDYDDFIADLPDSECRWAVYDFQFEVPTGGKRNKLVFISWAPETARIKEKMLYAAATDRLRTSLNGIAVDISATEQSEVSYEAGTVPIAYFP</sequence>
<dbReference type="CDD" id="cd11286">
    <property type="entry name" value="ADF_cofilin_like"/>
    <property type="match status" value="1"/>
</dbReference>
<dbReference type="AlphaFoldDB" id="A0A1F8A2Z7"/>
<name>A0A1F8A2Z7_9EURO</name>
<feature type="non-terminal residue" evidence="7">
    <location>
        <position position="1"/>
    </location>
</feature>
<accession>A0A1F8A2Z7</accession>
<dbReference type="RefSeq" id="XP_022389770.1">
    <property type="nucleotide sequence ID" value="XM_022532825.1"/>
</dbReference>
<dbReference type="GeneID" id="34449086"/>
<dbReference type="GO" id="GO:0030042">
    <property type="term" value="P:actin filament depolymerization"/>
    <property type="evidence" value="ECO:0007669"/>
    <property type="project" value="InterPro"/>
</dbReference>
<dbReference type="SMART" id="SM00102">
    <property type="entry name" value="ADF"/>
    <property type="match status" value="1"/>
</dbReference>